<evidence type="ECO:0000256" key="9">
    <source>
        <dbReference type="ARBA" id="ARBA00022833"/>
    </source>
</evidence>
<comment type="subcellular location">
    <subcellularLocation>
        <location evidence="1">Cytoplasm</location>
        <location evidence="1">Cytosol</location>
    </subcellularLocation>
</comment>
<accession>A0AAN8PLQ2</accession>
<keyword evidence="7" id="KW-0479">Metal-binding</keyword>
<dbReference type="Gene3D" id="3.40.50.150">
    <property type="entry name" value="Vaccinia Virus protein VP39"/>
    <property type="match status" value="1"/>
</dbReference>
<evidence type="ECO:0000256" key="11">
    <source>
        <dbReference type="ARBA" id="ARBA00049303"/>
    </source>
</evidence>
<dbReference type="SUPFAM" id="SSF57667">
    <property type="entry name" value="beta-beta-alpha zinc fingers"/>
    <property type="match status" value="1"/>
</dbReference>
<protein>
    <recommendedName>
        <fullName evidence="2">type I protein arginine methyltransferase</fullName>
        <ecNumber evidence="2">2.1.1.319</ecNumber>
    </recommendedName>
</protein>
<dbReference type="InterPro" id="IPR036236">
    <property type="entry name" value="Znf_C2H2_sf"/>
</dbReference>
<dbReference type="PANTHER" id="PTHR11006:SF53">
    <property type="entry name" value="PROTEIN ARGININE N-METHYLTRANSFERASE 3"/>
    <property type="match status" value="1"/>
</dbReference>
<evidence type="ECO:0000259" key="13">
    <source>
        <dbReference type="Pfam" id="PF13649"/>
    </source>
</evidence>
<dbReference type="InterPro" id="IPR041698">
    <property type="entry name" value="Methyltransf_25"/>
</dbReference>
<comment type="catalytic activity">
    <reaction evidence="11">
        <text>L-arginyl-[protein] + S-adenosyl-L-methionine = N(omega)-methyl-L-arginyl-[protein] + S-adenosyl-L-homocysteine + H(+)</text>
        <dbReference type="Rhea" id="RHEA:48100"/>
        <dbReference type="Rhea" id="RHEA-COMP:10532"/>
        <dbReference type="Rhea" id="RHEA-COMP:11990"/>
        <dbReference type="ChEBI" id="CHEBI:15378"/>
        <dbReference type="ChEBI" id="CHEBI:29965"/>
        <dbReference type="ChEBI" id="CHEBI:57856"/>
        <dbReference type="ChEBI" id="CHEBI:59789"/>
        <dbReference type="ChEBI" id="CHEBI:65280"/>
    </reaction>
    <physiologicalReaction direction="left-to-right" evidence="11">
        <dbReference type="Rhea" id="RHEA:48101"/>
    </physiologicalReaction>
</comment>
<keyword evidence="6 12" id="KW-0949">S-adenosyl-L-methionine</keyword>
<evidence type="ECO:0000256" key="7">
    <source>
        <dbReference type="ARBA" id="ARBA00022723"/>
    </source>
</evidence>
<organism evidence="16 17">
    <name type="scientific">Polyplax serrata</name>
    <name type="common">Common mouse louse</name>
    <dbReference type="NCBI Taxonomy" id="468196"/>
    <lineage>
        <taxon>Eukaryota</taxon>
        <taxon>Metazoa</taxon>
        <taxon>Ecdysozoa</taxon>
        <taxon>Arthropoda</taxon>
        <taxon>Hexapoda</taxon>
        <taxon>Insecta</taxon>
        <taxon>Pterygota</taxon>
        <taxon>Neoptera</taxon>
        <taxon>Paraneoptera</taxon>
        <taxon>Psocodea</taxon>
        <taxon>Troctomorpha</taxon>
        <taxon>Phthiraptera</taxon>
        <taxon>Anoplura</taxon>
        <taxon>Polyplacidae</taxon>
        <taxon>Polyplax</taxon>
    </lineage>
</organism>
<evidence type="ECO:0000259" key="15">
    <source>
        <dbReference type="Pfam" id="PF22528"/>
    </source>
</evidence>
<dbReference type="Gene3D" id="2.70.160.11">
    <property type="entry name" value="Hnrnp arginine n-methyltransferase1"/>
    <property type="match status" value="1"/>
</dbReference>
<dbReference type="Proteomes" id="UP001372834">
    <property type="component" value="Unassembled WGS sequence"/>
</dbReference>
<name>A0AAN8PLQ2_POLSC</name>
<dbReference type="Pfam" id="PF22528">
    <property type="entry name" value="PRMT_C"/>
    <property type="match status" value="1"/>
</dbReference>
<evidence type="ECO:0000256" key="2">
    <source>
        <dbReference type="ARBA" id="ARBA00011925"/>
    </source>
</evidence>
<dbReference type="InterPro" id="IPR055135">
    <property type="entry name" value="PRMT_dom"/>
</dbReference>
<keyword evidence="9" id="KW-0862">Zinc</keyword>
<keyword evidence="3" id="KW-0963">Cytoplasm</keyword>
<dbReference type="GO" id="GO:0005829">
    <property type="term" value="C:cytosol"/>
    <property type="evidence" value="ECO:0007669"/>
    <property type="project" value="UniProtKB-SubCell"/>
</dbReference>
<dbReference type="GO" id="GO:0005634">
    <property type="term" value="C:nucleus"/>
    <property type="evidence" value="ECO:0007669"/>
    <property type="project" value="TreeGrafter"/>
</dbReference>
<dbReference type="EC" id="2.1.1.319" evidence="2"/>
<dbReference type="PANTHER" id="PTHR11006">
    <property type="entry name" value="PROTEIN ARGININE N-METHYLTRANSFERASE"/>
    <property type="match status" value="1"/>
</dbReference>
<dbReference type="InterPro" id="IPR025799">
    <property type="entry name" value="Arg_MeTrfase"/>
</dbReference>
<feature type="domain" description="Protein arginine N-methyltransferase" evidence="15">
    <location>
        <begin position="382"/>
        <end position="540"/>
    </location>
</feature>
<evidence type="ECO:0000256" key="10">
    <source>
        <dbReference type="ARBA" id="ARBA00047384"/>
    </source>
</evidence>
<feature type="domain" description="Protein arginine N-methyltransferase 3-like C2H2 zinc finger" evidence="14">
    <location>
        <begin position="86"/>
        <end position="129"/>
    </location>
</feature>
<gene>
    <name evidence="16" type="ORF">RUM43_006666</name>
</gene>
<dbReference type="GO" id="GO:0008270">
    <property type="term" value="F:zinc ion binding"/>
    <property type="evidence" value="ECO:0007669"/>
    <property type="project" value="UniProtKB-KW"/>
</dbReference>
<dbReference type="CDD" id="cd02440">
    <property type="entry name" value="AdoMet_MTases"/>
    <property type="match status" value="1"/>
</dbReference>
<dbReference type="InterPro" id="IPR049482">
    <property type="entry name" value="ANM3-like_C2H2_Zf"/>
</dbReference>
<dbReference type="Pfam" id="PF13649">
    <property type="entry name" value="Methyltransf_25"/>
    <property type="match status" value="1"/>
</dbReference>
<evidence type="ECO:0000256" key="4">
    <source>
        <dbReference type="ARBA" id="ARBA00022603"/>
    </source>
</evidence>
<keyword evidence="5 12" id="KW-0808">Transferase</keyword>
<dbReference type="GO" id="GO:0032259">
    <property type="term" value="P:methylation"/>
    <property type="evidence" value="ECO:0007669"/>
    <property type="project" value="UniProtKB-KW"/>
</dbReference>
<dbReference type="InterPro" id="IPR029063">
    <property type="entry name" value="SAM-dependent_MTases_sf"/>
</dbReference>
<evidence type="ECO:0000313" key="16">
    <source>
        <dbReference type="EMBL" id="KAK6626355.1"/>
    </source>
</evidence>
<dbReference type="GO" id="GO:0035242">
    <property type="term" value="F:protein-arginine omega-N asymmetric methyltransferase activity"/>
    <property type="evidence" value="ECO:0007669"/>
    <property type="project" value="UniProtKB-EC"/>
</dbReference>
<dbReference type="AlphaFoldDB" id="A0AAN8PLQ2"/>
<evidence type="ECO:0000256" key="12">
    <source>
        <dbReference type="PROSITE-ProRule" id="PRU01015"/>
    </source>
</evidence>
<reference evidence="16 17" key="1">
    <citation type="submission" date="2023-10" db="EMBL/GenBank/DDBJ databases">
        <title>Genomes of two closely related lineages of the louse Polyplax serrata with different host specificities.</title>
        <authorList>
            <person name="Martinu J."/>
            <person name="Tarabai H."/>
            <person name="Stefka J."/>
            <person name="Hypsa V."/>
        </authorList>
    </citation>
    <scope>NUCLEOTIDE SEQUENCE [LARGE SCALE GENOMIC DNA]</scope>
    <source>
        <strain evidence="16">HR10_N</strain>
    </source>
</reference>
<proteinExistence type="predicted"/>
<evidence type="ECO:0000256" key="3">
    <source>
        <dbReference type="ARBA" id="ARBA00022490"/>
    </source>
</evidence>
<dbReference type="EMBL" id="JAWJWE010000037">
    <property type="protein sequence ID" value="KAK6626355.1"/>
    <property type="molecule type" value="Genomic_DNA"/>
</dbReference>
<sequence length="550" mass="61761">MASTDGAERAAGNAVYFGNVANYAQVGNDIEDDDGGDDENEETWEEMEAEYDSFLTCLFCNQNFKTMAVALEHCKVDHNFNLSNLKSKFSMDCYSYICMINYVRREKISSEMLMSFKEPPWLNGEYLTPVIQDDPWLMFDFDGFESPIESRSLTPEQNYHVVNSENGLVTLTEQHFAQLQHKIKHLTLQVQKREEALSLATEQIHKMKAVTHNLVCNEAVEDQEMEKQVKKSKLLGDNGYFGSYSHFGIHLEMLSDKVRTNMYRNAIVNNASVIADKTVLDVGCGTGILSMFATSAGAKKVYGVDKSEIIFSAMDIVRENHLFDKIHLIHAKVEDAALPVDSVDIIISEWMGYFLLYEGMLDSVITARNKYLSPGGRILPNRCALYLVGISDTESYDNFVGFWSNVYGFKMSCLAKEVIQEAQIFNMPGTTVATSAATVLNLDLHTATIESTNFASDFCLECTIDGRLTALCGYFDAFFDLPNSVVLSTSPKSGKTHWKQTIFFLQNPLNINKGSVINGRISCKKSADDDRALTITITLEGHEKMEYFLP</sequence>
<evidence type="ECO:0000256" key="5">
    <source>
        <dbReference type="ARBA" id="ARBA00022679"/>
    </source>
</evidence>
<evidence type="ECO:0000313" key="17">
    <source>
        <dbReference type="Proteomes" id="UP001372834"/>
    </source>
</evidence>
<keyword evidence="8" id="KW-0863">Zinc-finger</keyword>
<keyword evidence="4 12" id="KW-0489">Methyltransferase</keyword>
<evidence type="ECO:0000259" key="14">
    <source>
        <dbReference type="Pfam" id="PF21137"/>
    </source>
</evidence>
<evidence type="ECO:0000256" key="1">
    <source>
        <dbReference type="ARBA" id="ARBA00004514"/>
    </source>
</evidence>
<comment type="caution">
    <text evidence="16">The sequence shown here is derived from an EMBL/GenBank/DDBJ whole genome shotgun (WGS) entry which is preliminary data.</text>
</comment>
<dbReference type="Pfam" id="PF21137">
    <property type="entry name" value="ANM3_C2H2_Zf"/>
    <property type="match status" value="1"/>
</dbReference>
<feature type="domain" description="Methyltransferase" evidence="13">
    <location>
        <begin position="279"/>
        <end position="376"/>
    </location>
</feature>
<dbReference type="GO" id="GO:0042054">
    <property type="term" value="F:histone methyltransferase activity"/>
    <property type="evidence" value="ECO:0007669"/>
    <property type="project" value="TreeGrafter"/>
</dbReference>
<comment type="catalytic activity">
    <reaction evidence="10">
        <text>L-arginyl-[protein] + 2 S-adenosyl-L-methionine = N(omega),N(omega)-dimethyl-L-arginyl-[protein] + 2 S-adenosyl-L-homocysteine + 2 H(+)</text>
        <dbReference type="Rhea" id="RHEA:48096"/>
        <dbReference type="Rhea" id="RHEA-COMP:10532"/>
        <dbReference type="Rhea" id="RHEA-COMP:11991"/>
        <dbReference type="ChEBI" id="CHEBI:15378"/>
        <dbReference type="ChEBI" id="CHEBI:29965"/>
        <dbReference type="ChEBI" id="CHEBI:57856"/>
        <dbReference type="ChEBI" id="CHEBI:59789"/>
        <dbReference type="ChEBI" id="CHEBI:61897"/>
        <dbReference type="EC" id="2.1.1.319"/>
    </reaction>
    <physiologicalReaction direction="left-to-right" evidence="10">
        <dbReference type="Rhea" id="RHEA:48097"/>
    </physiologicalReaction>
</comment>
<evidence type="ECO:0000256" key="6">
    <source>
        <dbReference type="ARBA" id="ARBA00022691"/>
    </source>
</evidence>
<dbReference type="FunFam" id="3.40.50.150:FF:000003">
    <property type="entry name" value="Blast:Protein arginine N-methyltransferase 1"/>
    <property type="match status" value="1"/>
</dbReference>
<evidence type="ECO:0000256" key="8">
    <source>
        <dbReference type="ARBA" id="ARBA00022771"/>
    </source>
</evidence>
<dbReference type="PROSITE" id="PS51678">
    <property type="entry name" value="SAM_MT_PRMT"/>
    <property type="match status" value="1"/>
</dbReference>
<dbReference type="SUPFAM" id="SSF53335">
    <property type="entry name" value="S-adenosyl-L-methionine-dependent methyltransferases"/>
    <property type="match status" value="1"/>
</dbReference>